<sequence>MKVGNFSGVTIEKASAKTFYKNYEFEVIDLPGTYSLDGYSEEEKITRHFLNQNDYDVIVNVLDSTNLERNLILSAELLSLNKKMLLALNMCDEAKKEGIELDTSILSQEFQSQVVEISAKTKENLELLLQKIIILFESKFIPRSQFYTPLCEKSPEKEDLLYFINELSKKIITHKKEERNLTKKIDALLIHKFFGLPIFLFLMWLLFQLTFSLGQIPMDYIESGFNALGEFVKNNISNTFIASALADGIIAGVGAVILFLPNIMILFLGIALLETTGYMSRVAFLLDGILHKFGLHGKSFIPLITGFGCSVPAFMATRTLKNKRDRLLTLFVINFMSCGARLPVYVLFIGAFFPSEKAGNYLFGIYILGAILGLCAAKFLRMTAFRGLDEPFVMEMPKYRMPNWYLVWFMVYNKAKMYLKKAGTFILLASLLIWFASNFPKSEENLNDFNAQERAIEQSYLGQFGKSIEPIFKPLELNWKLSVSLISGLAAKEVMISTMGVLYSLGKDVDETNNDLKGIIAKNIPIPSAVAFILFVMIYNPCFAATIVFSKESGKLKYTLFLFLFTCTSAYIVAFIGLHIAKILLN</sequence>
<evidence type="ECO:0000256" key="5">
    <source>
        <dbReference type="ARBA" id="ARBA00022692"/>
    </source>
</evidence>
<feature type="binding site" evidence="13">
    <location>
        <begin position="89"/>
        <end position="92"/>
    </location>
    <ligand>
        <name>GTP</name>
        <dbReference type="ChEBI" id="CHEBI:37565"/>
        <label>1</label>
    </ligand>
</feature>
<evidence type="ECO:0000256" key="2">
    <source>
        <dbReference type="ARBA" id="ARBA00022448"/>
    </source>
</evidence>
<evidence type="ECO:0000313" key="16">
    <source>
        <dbReference type="EMBL" id="EAJ9718843.1"/>
    </source>
</evidence>
<keyword evidence="10 13" id="KW-0342">GTP-binding</keyword>
<evidence type="ECO:0000256" key="4">
    <source>
        <dbReference type="ARBA" id="ARBA00022496"/>
    </source>
</evidence>
<proteinExistence type="inferred from homology"/>
<dbReference type="GO" id="GO:0005886">
    <property type="term" value="C:plasma membrane"/>
    <property type="evidence" value="ECO:0007669"/>
    <property type="project" value="UniProtKB-SubCell"/>
</dbReference>
<gene>
    <name evidence="16" type="primary">feoB</name>
    <name evidence="16" type="ORF">E8P16_05205</name>
</gene>
<dbReference type="Pfam" id="PF07664">
    <property type="entry name" value="FeoB_C"/>
    <property type="match status" value="1"/>
</dbReference>
<dbReference type="GO" id="GO:0015093">
    <property type="term" value="F:ferrous iron transmembrane transporter activity"/>
    <property type="evidence" value="ECO:0007669"/>
    <property type="project" value="UniProtKB-UniRule"/>
</dbReference>
<keyword evidence="7 14" id="KW-1133">Transmembrane helix</keyword>
<dbReference type="Proteomes" id="UP000349590">
    <property type="component" value="Unassembled WGS sequence"/>
</dbReference>
<evidence type="ECO:0000259" key="15">
    <source>
        <dbReference type="PROSITE" id="PS51711"/>
    </source>
</evidence>
<keyword evidence="3" id="KW-1003">Cell membrane</keyword>
<evidence type="ECO:0000256" key="12">
    <source>
        <dbReference type="NCBIfam" id="TIGR00437"/>
    </source>
</evidence>
<dbReference type="PANTHER" id="PTHR43185">
    <property type="entry name" value="FERROUS IRON TRANSPORT PROTEIN B"/>
    <property type="match status" value="1"/>
</dbReference>
<feature type="transmembrane region" description="Helical" evidence="14">
    <location>
        <begin position="359"/>
        <end position="380"/>
    </location>
</feature>
<feature type="transmembrane region" description="Helical" evidence="14">
    <location>
        <begin position="327"/>
        <end position="353"/>
    </location>
</feature>
<dbReference type="EMBL" id="AACCII010000005">
    <property type="protein sequence ID" value="EAJ9718843.1"/>
    <property type="molecule type" value="Genomic_DNA"/>
</dbReference>
<feature type="transmembrane region" description="Helical" evidence="14">
    <location>
        <begin position="483"/>
        <end position="505"/>
    </location>
</feature>
<comment type="caution">
    <text evidence="16">The sequence shown here is derived from an EMBL/GenBank/DDBJ whole genome shotgun (WGS) entry which is preliminary data.</text>
</comment>
<feature type="transmembrane region" description="Helical" evidence="14">
    <location>
        <begin position="185"/>
        <end position="207"/>
    </location>
</feature>
<reference evidence="16 17" key="1">
    <citation type="submission" date="2019-04" db="EMBL/GenBank/DDBJ databases">
        <authorList>
            <consortium name="PulseNet: The National Subtyping Network for Foodborne Disease Surveillance"/>
            <person name="Tarr C.L."/>
            <person name="Trees E."/>
            <person name="Katz L.S."/>
            <person name="Carleton-Romer H.A."/>
            <person name="Stroika S."/>
            <person name="Kucerova Z."/>
            <person name="Roache K.F."/>
            <person name="Sabol A.L."/>
            <person name="Besser J."/>
            <person name="Gerner-Smidt P."/>
        </authorList>
    </citation>
    <scope>NUCLEOTIDE SEQUENCE [LARGE SCALE GENOMIC DNA]</scope>
    <source>
        <strain evidence="16 17">PNUSAC009041</strain>
    </source>
</reference>
<dbReference type="PROSITE" id="PS51711">
    <property type="entry name" value="G_FEOB"/>
    <property type="match status" value="1"/>
</dbReference>
<dbReference type="InterPro" id="IPR003373">
    <property type="entry name" value="Fe2_transport_prot-B"/>
</dbReference>
<dbReference type="InterPro" id="IPR050860">
    <property type="entry name" value="FeoB_GTPase"/>
</dbReference>
<evidence type="ECO:0000256" key="10">
    <source>
        <dbReference type="ARBA" id="ARBA00023134"/>
    </source>
</evidence>
<feature type="transmembrane region" description="Helical" evidence="14">
    <location>
        <begin position="249"/>
        <end position="273"/>
    </location>
</feature>
<evidence type="ECO:0000256" key="7">
    <source>
        <dbReference type="ARBA" id="ARBA00022989"/>
    </source>
</evidence>
<dbReference type="Pfam" id="PF02421">
    <property type="entry name" value="FeoB_N"/>
    <property type="match status" value="1"/>
</dbReference>
<dbReference type="InterPro" id="IPR011642">
    <property type="entry name" value="Gate_dom"/>
</dbReference>
<keyword evidence="8 14" id="KW-0408">Iron</keyword>
<evidence type="ECO:0000313" key="17">
    <source>
        <dbReference type="Proteomes" id="UP000349590"/>
    </source>
</evidence>
<keyword evidence="5 14" id="KW-0812">Transmembrane</keyword>
<feature type="binding site" evidence="13">
    <location>
        <begin position="8"/>
        <end position="12"/>
    </location>
    <ligand>
        <name>GTP</name>
        <dbReference type="ChEBI" id="CHEBI:37565"/>
        <label>1</label>
    </ligand>
</feature>
<dbReference type="InterPro" id="IPR030389">
    <property type="entry name" value="G_FEOB_dom"/>
</dbReference>
<keyword evidence="9" id="KW-0406">Ion transport</keyword>
<keyword evidence="4 14" id="KW-0410">Iron transport</keyword>
<dbReference type="InterPro" id="IPR027417">
    <property type="entry name" value="P-loop_NTPase"/>
</dbReference>
<comment type="subcellular location">
    <subcellularLocation>
        <location evidence="14">Cell inner membrane</location>
        <topology evidence="14">Multi-pass membrane protein</topology>
    </subcellularLocation>
    <subcellularLocation>
        <location evidence="1">Cell membrane</location>
        <topology evidence="1">Multi-pass membrane protein</topology>
    </subcellularLocation>
</comment>
<name>A0A5T0JSG4_CAMJU</name>
<keyword evidence="11 14" id="KW-0472">Membrane</keyword>
<keyword evidence="2 14" id="KW-0813">Transport</keyword>
<dbReference type="AlphaFoldDB" id="A0A5T0JSG4"/>
<protein>
    <recommendedName>
        <fullName evidence="12 14">Ferrous iron transport protein B</fullName>
    </recommendedName>
</protein>
<evidence type="ECO:0000256" key="11">
    <source>
        <dbReference type="ARBA" id="ARBA00023136"/>
    </source>
</evidence>
<feature type="binding site" evidence="13">
    <location>
        <begin position="29"/>
        <end position="32"/>
    </location>
    <ligand>
        <name>GTP</name>
        <dbReference type="ChEBI" id="CHEBI:37565"/>
        <label>1</label>
    </ligand>
</feature>
<keyword evidence="6 13" id="KW-0547">Nucleotide-binding</keyword>
<evidence type="ECO:0000256" key="8">
    <source>
        <dbReference type="ARBA" id="ARBA00023004"/>
    </source>
</evidence>
<dbReference type="SUPFAM" id="SSF52540">
    <property type="entry name" value="P-loop containing nucleoside triphosphate hydrolases"/>
    <property type="match status" value="1"/>
</dbReference>
<dbReference type="Gene3D" id="3.40.50.300">
    <property type="entry name" value="P-loop containing nucleotide triphosphate hydrolases"/>
    <property type="match status" value="1"/>
</dbReference>
<comment type="function">
    <text evidence="14">Probable transporter of a GTP-driven Fe(2+) uptake system.</text>
</comment>
<comment type="similarity">
    <text evidence="14">Belongs to the TRAFAC class TrmE-Era-EngA-EngB-Septin-like GTPase superfamily. FeoB GTPase (TC 9.A.8) family.</text>
</comment>
<dbReference type="InterPro" id="IPR011640">
    <property type="entry name" value="Fe2_transport_prot_B_C"/>
</dbReference>
<dbReference type="NCBIfam" id="TIGR00437">
    <property type="entry name" value="feoB"/>
    <property type="match status" value="1"/>
</dbReference>
<feature type="transmembrane region" description="Helical" evidence="14">
    <location>
        <begin position="418"/>
        <end position="437"/>
    </location>
</feature>
<evidence type="ECO:0000256" key="9">
    <source>
        <dbReference type="ARBA" id="ARBA00023065"/>
    </source>
</evidence>
<evidence type="ECO:0000256" key="3">
    <source>
        <dbReference type="ARBA" id="ARBA00022475"/>
    </source>
</evidence>
<feature type="transmembrane region" description="Helical" evidence="14">
    <location>
        <begin position="526"/>
        <end position="549"/>
    </location>
</feature>
<evidence type="ECO:0000256" key="1">
    <source>
        <dbReference type="ARBA" id="ARBA00004651"/>
    </source>
</evidence>
<evidence type="ECO:0000256" key="6">
    <source>
        <dbReference type="ARBA" id="ARBA00022741"/>
    </source>
</evidence>
<dbReference type="CDD" id="cd01879">
    <property type="entry name" value="FeoB"/>
    <property type="match status" value="1"/>
</dbReference>
<feature type="transmembrane region" description="Helical" evidence="14">
    <location>
        <begin position="561"/>
        <end position="585"/>
    </location>
</feature>
<evidence type="ECO:0000256" key="13">
    <source>
        <dbReference type="PIRSR" id="PIRSR603373-1"/>
    </source>
</evidence>
<feature type="domain" description="FeoB-type G" evidence="15">
    <location>
        <begin position="1"/>
        <end position="138"/>
    </location>
</feature>
<dbReference type="GO" id="GO:0005525">
    <property type="term" value="F:GTP binding"/>
    <property type="evidence" value="ECO:0007669"/>
    <property type="project" value="UniProtKB-KW"/>
</dbReference>
<organism evidence="16 17">
    <name type="scientific">Campylobacter jejuni</name>
    <dbReference type="NCBI Taxonomy" id="197"/>
    <lineage>
        <taxon>Bacteria</taxon>
        <taxon>Pseudomonadati</taxon>
        <taxon>Campylobacterota</taxon>
        <taxon>Epsilonproteobacteria</taxon>
        <taxon>Campylobacterales</taxon>
        <taxon>Campylobacteraceae</taxon>
        <taxon>Campylobacter</taxon>
    </lineage>
</organism>
<dbReference type="PANTHER" id="PTHR43185:SF1">
    <property type="entry name" value="FE(2+) TRANSPORTER FEOB"/>
    <property type="match status" value="1"/>
</dbReference>
<dbReference type="Pfam" id="PF07670">
    <property type="entry name" value="Gate"/>
    <property type="match status" value="2"/>
</dbReference>
<accession>A0A5T0JSG4</accession>
<evidence type="ECO:0000256" key="14">
    <source>
        <dbReference type="RuleBase" id="RU362098"/>
    </source>
</evidence>